<organism evidence="2 3">
    <name type="scientific">Aplysia californica</name>
    <name type="common">California sea hare</name>
    <dbReference type="NCBI Taxonomy" id="6500"/>
    <lineage>
        <taxon>Eukaryota</taxon>
        <taxon>Metazoa</taxon>
        <taxon>Spiralia</taxon>
        <taxon>Lophotrochozoa</taxon>
        <taxon>Mollusca</taxon>
        <taxon>Gastropoda</taxon>
        <taxon>Heterobranchia</taxon>
        <taxon>Euthyneura</taxon>
        <taxon>Tectipleura</taxon>
        <taxon>Aplysiida</taxon>
        <taxon>Aplysioidea</taxon>
        <taxon>Aplysiidae</taxon>
        <taxon>Aplysia</taxon>
    </lineage>
</organism>
<dbReference type="GeneID" id="106013098"/>
<keyword evidence="1" id="KW-0732">Signal</keyword>
<evidence type="ECO:0000256" key="1">
    <source>
        <dbReference type="SAM" id="SignalP"/>
    </source>
</evidence>
<keyword evidence="2" id="KW-1185">Reference proteome</keyword>
<sequence>MALLRCVLLTLALCIVDAARVCERLYKCSRPLEQYEFTAMGSDALINLSQERVLDDFCGQVPTLEQCVHRLTASCAHPSVRNEVDSTVEVSKYMCSLKGRSQLLSLGDSACALDNTLLTAMSARIQDCFLTFTTHLQRLMQHAAHRGTHPSPAQTCPHTVMLRECLSQQTEDTCGPEFKTFLLDVFNLSASRIFEPLGCTQQARHSKRLVTRALNLQEQLRR</sequence>
<protein>
    <submittedName>
        <fullName evidence="3">Uncharacterized protein LOC106013098</fullName>
    </submittedName>
</protein>
<name>A0ABM1A9E6_APLCA</name>
<evidence type="ECO:0000313" key="3">
    <source>
        <dbReference type="RefSeq" id="XP_012943347.1"/>
    </source>
</evidence>
<accession>A0ABM1A9E6</accession>
<proteinExistence type="predicted"/>
<dbReference type="Proteomes" id="UP000694888">
    <property type="component" value="Unplaced"/>
</dbReference>
<feature type="chain" id="PRO_5045706315" evidence="1">
    <location>
        <begin position="19"/>
        <end position="222"/>
    </location>
</feature>
<gene>
    <name evidence="3" type="primary">LOC106013098</name>
</gene>
<feature type="signal peptide" evidence="1">
    <location>
        <begin position="1"/>
        <end position="18"/>
    </location>
</feature>
<dbReference type="RefSeq" id="XP_012943347.1">
    <property type="nucleotide sequence ID" value="XM_013087893.2"/>
</dbReference>
<evidence type="ECO:0000313" key="2">
    <source>
        <dbReference type="Proteomes" id="UP000694888"/>
    </source>
</evidence>
<reference evidence="3" key="1">
    <citation type="submission" date="2025-08" db="UniProtKB">
        <authorList>
            <consortium name="RefSeq"/>
        </authorList>
    </citation>
    <scope>IDENTIFICATION</scope>
</reference>